<reference evidence="2 3" key="1">
    <citation type="journal article" date="2024" name="IMA Fungus">
        <title>Apiospora arundinis, a panoply of carbohydrate-active enzymes and secondary metabolites.</title>
        <authorList>
            <person name="Sorensen T."/>
            <person name="Petersen C."/>
            <person name="Muurmann A.T."/>
            <person name="Christiansen J.V."/>
            <person name="Brundto M.L."/>
            <person name="Overgaard C.K."/>
            <person name="Boysen A.T."/>
            <person name="Wollenberg R.D."/>
            <person name="Larsen T.O."/>
            <person name="Sorensen J.L."/>
            <person name="Nielsen K.L."/>
            <person name="Sondergaard T.E."/>
        </authorList>
    </citation>
    <scope>NUCLEOTIDE SEQUENCE [LARGE SCALE GENOMIC DNA]</scope>
    <source>
        <strain evidence="2 3">AAU 773</strain>
    </source>
</reference>
<dbReference type="EMBL" id="JAPCWZ010000003">
    <property type="protein sequence ID" value="KAK8875277.1"/>
    <property type="molecule type" value="Genomic_DNA"/>
</dbReference>
<gene>
    <name evidence="2" type="ORF">PGQ11_005791</name>
</gene>
<sequence>MAGRWNWLAAAFTVPVDGMVERLLRSPSFHAGVRRVHRVLDERQNGPHPGGEPLRPGEATEEQGVQQKRGGFVKYFVEEIGNQVRGRPTDEASLEDPPPTPTPTHTTSRQGARKRS</sequence>
<evidence type="ECO:0000313" key="3">
    <source>
        <dbReference type="Proteomes" id="UP001390339"/>
    </source>
</evidence>
<feature type="region of interest" description="Disordered" evidence="1">
    <location>
        <begin position="38"/>
        <end position="116"/>
    </location>
</feature>
<organism evidence="2 3">
    <name type="scientific">Apiospora arundinis</name>
    <dbReference type="NCBI Taxonomy" id="335852"/>
    <lineage>
        <taxon>Eukaryota</taxon>
        <taxon>Fungi</taxon>
        <taxon>Dikarya</taxon>
        <taxon>Ascomycota</taxon>
        <taxon>Pezizomycotina</taxon>
        <taxon>Sordariomycetes</taxon>
        <taxon>Xylariomycetidae</taxon>
        <taxon>Amphisphaeriales</taxon>
        <taxon>Apiosporaceae</taxon>
        <taxon>Apiospora</taxon>
    </lineage>
</organism>
<accession>A0ABR2JBT7</accession>
<dbReference type="Proteomes" id="UP001390339">
    <property type="component" value="Unassembled WGS sequence"/>
</dbReference>
<evidence type="ECO:0000313" key="2">
    <source>
        <dbReference type="EMBL" id="KAK8875277.1"/>
    </source>
</evidence>
<comment type="caution">
    <text evidence="2">The sequence shown here is derived from an EMBL/GenBank/DDBJ whole genome shotgun (WGS) entry which is preliminary data.</text>
</comment>
<protein>
    <submittedName>
        <fullName evidence="2">Uncharacterized protein</fullName>
    </submittedName>
</protein>
<keyword evidence="3" id="KW-1185">Reference proteome</keyword>
<evidence type="ECO:0000256" key="1">
    <source>
        <dbReference type="SAM" id="MobiDB-lite"/>
    </source>
</evidence>
<name>A0ABR2JBT7_9PEZI</name>
<proteinExistence type="predicted"/>